<dbReference type="InterPro" id="IPR012341">
    <property type="entry name" value="6hp_glycosidase-like_sf"/>
</dbReference>
<reference evidence="1 2" key="1">
    <citation type="submission" date="2014-01" db="EMBL/GenBank/DDBJ databases">
        <title>Full genme sequencing of cellulolytic bacterium Gynuella sunshinyii YC6258T gen. nov., sp. nov.</title>
        <authorList>
            <person name="Khan H."/>
            <person name="Chung E.J."/>
            <person name="Chung Y.R."/>
        </authorList>
    </citation>
    <scope>NUCLEOTIDE SEQUENCE [LARGE SCALE GENOMIC DNA]</scope>
    <source>
        <strain evidence="1 2">YC6258</strain>
    </source>
</reference>
<dbReference type="SUPFAM" id="SSF48208">
    <property type="entry name" value="Six-hairpin glycosidases"/>
    <property type="match status" value="1"/>
</dbReference>
<dbReference type="AlphaFoldDB" id="A0A0C5VKS8"/>
<dbReference type="Gene3D" id="1.50.10.10">
    <property type="match status" value="1"/>
</dbReference>
<dbReference type="RefSeq" id="WP_044616626.1">
    <property type="nucleotide sequence ID" value="NZ_CP007142.1"/>
</dbReference>
<dbReference type="InterPro" id="IPR008928">
    <property type="entry name" value="6-hairpin_glycosidase_sf"/>
</dbReference>
<keyword evidence="2" id="KW-1185">Reference proteome</keyword>
<dbReference type="GO" id="GO:0005975">
    <property type="term" value="P:carbohydrate metabolic process"/>
    <property type="evidence" value="ECO:0007669"/>
    <property type="project" value="InterPro"/>
</dbReference>
<dbReference type="STRING" id="1445510.YC6258_01959"/>
<dbReference type="OrthoDB" id="9763537at2"/>
<dbReference type="PATRIC" id="fig|1445510.3.peg.1916"/>
<name>A0A0C5VKS8_9GAMM</name>
<sequence length="685" mass="78652">MKTNTMVDNHSLVTDALWYKPLEFDVSNCRLLTQFNGNGGISKYSVAGEWPVLVTDHWFTSWTVNRKRLPAQHRKQVRSFGRIQSIDFGSREELDQVSVRSESYVDESHNCILLRFIFSNHGNESAEIFLRHGMQVDRQGYVASVVRQHGRYEASPLNVSWKGRNRQLEIDLGDEYRFALFASHMLDVEQTEDSDLKYNLDMKDRVAPGDSVTMFIMISGGSDCIRSDQFEDVYSQLIDNAENYGHWLKSAFSSQDMELNALFSACLNVGCSSYKESGDKFAAFYAGVNYQSPSRTYFRDGYWTVLPVLPYRPDLVKKEILTLAHGVGEDGSCPSAVIYNQLSNEFTQFWPDHYDSPSFFIMMVHDYLAWTHDKDLLEQEVNGRTIFDALRLCFHKLQSCIDATTGVMIKPENRRDWCDNVVRQGYVVYDSLLYCRAIKCLHEVFLFVGQNELAADLSDDIASAPENLRKLLWDDESGYRNYVNSDAASAPVSESNVSIEQALAAVFDIGSETSQQAVLDKITARLETCHNLEQPFGDWGVMTCFPLYEHVPNLVEKSSYPFRYHNGSDWPYLSGMLAWAKMRHQRDDWRYPLTRWFSYSLEQQWLTPVEYYDPVYGRGSFLQGWSGMPAAAMLFGGLGLYPSLNQEWQPKPAPWGDCDVQGIYYRGQRYRYRCQSGKVTLEMVA</sequence>
<organism evidence="1 2">
    <name type="scientific">Gynuella sunshinyii YC6258</name>
    <dbReference type="NCBI Taxonomy" id="1445510"/>
    <lineage>
        <taxon>Bacteria</taxon>
        <taxon>Pseudomonadati</taxon>
        <taxon>Pseudomonadota</taxon>
        <taxon>Gammaproteobacteria</taxon>
        <taxon>Oceanospirillales</taxon>
        <taxon>Saccharospirillaceae</taxon>
        <taxon>Gynuella</taxon>
    </lineage>
</organism>
<gene>
    <name evidence="1" type="ORF">YC6258_01959</name>
</gene>
<evidence type="ECO:0000313" key="1">
    <source>
        <dbReference type="EMBL" id="AJQ94003.1"/>
    </source>
</evidence>
<dbReference type="HOGENOM" id="CLU_401575_0_0_6"/>
<dbReference type="KEGG" id="gsn:YC6258_01959"/>
<protein>
    <submittedName>
        <fullName evidence="1">Glycogen debranching enzyme</fullName>
    </submittedName>
</protein>
<evidence type="ECO:0000313" key="2">
    <source>
        <dbReference type="Proteomes" id="UP000032266"/>
    </source>
</evidence>
<proteinExistence type="predicted"/>
<dbReference type="EMBL" id="CP007142">
    <property type="protein sequence ID" value="AJQ94003.1"/>
    <property type="molecule type" value="Genomic_DNA"/>
</dbReference>
<accession>A0A0C5VKS8</accession>
<dbReference type="Proteomes" id="UP000032266">
    <property type="component" value="Chromosome"/>
</dbReference>